<protein>
    <submittedName>
        <fullName evidence="2">STAS domain-containing protein</fullName>
    </submittedName>
</protein>
<dbReference type="InterPro" id="IPR036513">
    <property type="entry name" value="STAS_dom_sf"/>
</dbReference>
<dbReference type="CDD" id="cd07043">
    <property type="entry name" value="STAS_anti-anti-sigma_factors"/>
    <property type="match status" value="1"/>
</dbReference>
<sequence>MSVPPRLRAAHDPPGRLLLPLPPEIDFGNASEVLALVLCAVRWAPGRPRVLVLDFTGTGFMDSQGVRLIGDLSKQLHPETRVHVVARPDSTAGRVLELTRLRRDVPVYDNAGDALRAWVPETGRG</sequence>
<dbReference type="SUPFAM" id="SSF52091">
    <property type="entry name" value="SpoIIaa-like"/>
    <property type="match status" value="1"/>
</dbReference>
<dbReference type="EMBL" id="BAAAIZ010000128">
    <property type="protein sequence ID" value="GAA1435203.1"/>
    <property type="molecule type" value="Genomic_DNA"/>
</dbReference>
<dbReference type="Pfam" id="PF01740">
    <property type="entry name" value="STAS"/>
    <property type="match status" value="1"/>
</dbReference>
<dbReference type="Proteomes" id="UP001500973">
    <property type="component" value="Unassembled WGS sequence"/>
</dbReference>
<gene>
    <name evidence="2" type="ORF">GCM10009601_60800</name>
</gene>
<name>A0ABN1Z737_9ACTN</name>
<proteinExistence type="predicted"/>
<keyword evidence="3" id="KW-1185">Reference proteome</keyword>
<reference evidence="2 3" key="1">
    <citation type="journal article" date="2019" name="Int. J. Syst. Evol. Microbiol.">
        <title>The Global Catalogue of Microorganisms (GCM) 10K type strain sequencing project: providing services to taxonomists for standard genome sequencing and annotation.</title>
        <authorList>
            <consortium name="The Broad Institute Genomics Platform"/>
            <consortium name="The Broad Institute Genome Sequencing Center for Infectious Disease"/>
            <person name="Wu L."/>
            <person name="Ma J."/>
        </authorList>
    </citation>
    <scope>NUCLEOTIDE SEQUENCE [LARGE SCALE GENOMIC DNA]</scope>
    <source>
        <strain evidence="2 3">JCM 11756</strain>
    </source>
</reference>
<organism evidence="2 3">
    <name type="scientific">Streptomyces thermospinosisporus</name>
    <dbReference type="NCBI Taxonomy" id="161482"/>
    <lineage>
        <taxon>Bacteria</taxon>
        <taxon>Bacillati</taxon>
        <taxon>Actinomycetota</taxon>
        <taxon>Actinomycetes</taxon>
        <taxon>Kitasatosporales</taxon>
        <taxon>Streptomycetaceae</taxon>
        <taxon>Streptomyces</taxon>
    </lineage>
</organism>
<feature type="domain" description="STAS" evidence="1">
    <location>
        <begin position="6"/>
        <end position="118"/>
    </location>
</feature>
<dbReference type="InterPro" id="IPR002645">
    <property type="entry name" value="STAS_dom"/>
</dbReference>
<accession>A0ABN1Z737</accession>
<dbReference type="PROSITE" id="PS50801">
    <property type="entry name" value="STAS"/>
    <property type="match status" value="1"/>
</dbReference>
<dbReference type="Gene3D" id="3.30.750.24">
    <property type="entry name" value="STAS domain"/>
    <property type="match status" value="1"/>
</dbReference>
<evidence type="ECO:0000259" key="1">
    <source>
        <dbReference type="PROSITE" id="PS50801"/>
    </source>
</evidence>
<comment type="caution">
    <text evidence="2">The sequence shown here is derived from an EMBL/GenBank/DDBJ whole genome shotgun (WGS) entry which is preliminary data.</text>
</comment>
<evidence type="ECO:0000313" key="2">
    <source>
        <dbReference type="EMBL" id="GAA1435203.1"/>
    </source>
</evidence>
<evidence type="ECO:0000313" key="3">
    <source>
        <dbReference type="Proteomes" id="UP001500973"/>
    </source>
</evidence>